<keyword evidence="1" id="KW-0472">Membrane</keyword>
<organism evidence="2 3">
    <name type="scientific">Diversispora epigaea</name>
    <dbReference type="NCBI Taxonomy" id="1348612"/>
    <lineage>
        <taxon>Eukaryota</taxon>
        <taxon>Fungi</taxon>
        <taxon>Fungi incertae sedis</taxon>
        <taxon>Mucoromycota</taxon>
        <taxon>Glomeromycotina</taxon>
        <taxon>Glomeromycetes</taxon>
        <taxon>Diversisporales</taxon>
        <taxon>Diversisporaceae</taxon>
        <taxon>Diversispora</taxon>
    </lineage>
</organism>
<keyword evidence="3" id="KW-1185">Reference proteome</keyword>
<dbReference type="SUPFAM" id="SSF53098">
    <property type="entry name" value="Ribonuclease H-like"/>
    <property type="match status" value="1"/>
</dbReference>
<protein>
    <submittedName>
        <fullName evidence="2">Uncharacterized protein</fullName>
    </submittedName>
</protein>
<keyword evidence="1" id="KW-1133">Transmembrane helix</keyword>
<sequence>MLWRLTRTVPENLTKKSISINVDNSAVSLHSASDRRSKLRLRSSRKVIIDGIGKVTKDYKIESNSLSNIFIKIYMDGLLLKIIGNNSQTFLMGCDWYASSDNNEYFMFSENVKNFISSIRTELFAILIVVYTTLCYSNLYIFIDSQAAIDDIFTIEEIANFQKLSIRLEKIKTYSGIMYNELVDKLAKEGLFESNCSPDLQSLVSVNTVGCWNDEIIEELLRYFTKKLRKAEYSIQWRFFNQNISFILEYKSQNNRCICCKTKKEDQIHILTCIKNSVDIHLCKKKFIDLVINNTMVVACSDTCRNFGEELEKLEDLHISLVDTLRDVNNLSFVNIMLRFILITVYDIIIQKVITRNLEVKVRICNNHQKRKVRSEQVDVDNVIVSNSNNSNNTEQNINPNINNTNYNHFYKRSIYNFIDKHKPIDEVTQITVKKKLLSDDLPRANFELTIAKFLN</sequence>
<name>A0A397J5H6_9GLOM</name>
<dbReference type="GO" id="GO:0003676">
    <property type="term" value="F:nucleic acid binding"/>
    <property type="evidence" value="ECO:0007669"/>
    <property type="project" value="InterPro"/>
</dbReference>
<feature type="transmembrane region" description="Helical" evidence="1">
    <location>
        <begin position="123"/>
        <end position="143"/>
    </location>
</feature>
<proteinExistence type="predicted"/>
<reference evidence="2 3" key="1">
    <citation type="submission" date="2018-08" db="EMBL/GenBank/DDBJ databases">
        <title>Genome and evolution of the arbuscular mycorrhizal fungus Diversispora epigaea (formerly Glomus versiforme) and its bacterial endosymbionts.</title>
        <authorList>
            <person name="Sun X."/>
            <person name="Fei Z."/>
            <person name="Harrison M."/>
        </authorList>
    </citation>
    <scope>NUCLEOTIDE SEQUENCE [LARGE SCALE GENOMIC DNA]</scope>
    <source>
        <strain evidence="2 3">IT104</strain>
    </source>
</reference>
<dbReference type="AlphaFoldDB" id="A0A397J5H6"/>
<dbReference type="EMBL" id="PQFF01000103">
    <property type="protein sequence ID" value="RHZ82252.1"/>
    <property type="molecule type" value="Genomic_DNA"/>
</dbReference>
<keyword evidence="1" id="KW-0812">Transmembrane</keyword>
<evidence type="ECO:0000256" key="1">
    <source>
        <dbReference type="SAM" id="Phobius"/>
    </source>
</evidence>
<accession>A0A397J5H6</accession>
<gene>
    <name evidence="2" type="ORF">Glove_110g66</name>
</gene>
<dbReference type="OrthoDB" id="407198at2759"/>
<dbReference type="Proteomes" id="UP000266861">
    <property type="component" value="Unassembled WGS sequence"/>
</dbReference>
<evidence type="ECO:0000313" key="2">
    <source>
        <dbReference type="EMBL" id="RHZ82252.1"/>
    </source>
</evidence>
<evidence type="ECO:0000313" key="3">
    <source>
        <dbReference type="Proteomes" id="UP000266861"/>
    </source>
</evidence>
<dbReference type="Gene3D" id="3.30.420.10">
    <property type="entry name" value="Ribonuclease H-like superfamily/Ribonuclease H"/>
    <property type="match status" value="1"/>
</dbReference>
<comment type="caution">
    <text evidence="2">The sequence shown here is derived from an EMBL/GenBank/DDBJ whole genome shotgun (WGS) entry which is preliminary data.</text>
</comment>
<dbReference type="InterPro" id="IPR036397">
    <property type="entry name" value="RNaseH_sf"/>
</dbReference>
<dbReference type="InterPro" id="IPR012337">
    <property type="entry name" value="RNaseH-like_sf"/>
</dbReference>